<proteinExistence type="inferred from homology"/>
<dbReference type="AlphaFoldDB" id="A0AAN7Q723"/>
<evidence type="ECO:0000256" key="6">
    <source>
        <dbReference type="RuleBase" id="RU361264"/>
    </source>
</evidence>
<keyword evidence="10" id="KW-1185">Reference proteome</keyword>
<evidence type="ECO:0000256" key="7">
    <source>
        <dbReference type="SAM" id="MobiDB-lite"/>
    </source>
</evidence>
<dbReference type="PANTHER" id="PTHR12822">
    <property type="entry name" value="PROTEIN YIPF"/>
    <property type="match status" value="1"/>
</dbReference>
<accession>A0AAN7Q723</accession>
<dbReference type="InterPro" id="IPR006977">
    <property type="entry name" value="Yip1_dom"/>
</dbReference>
<comment type="subcellular location">
    <subcellularLocation>
        <location evidence="6">Golgi apparatus membrane</location>
        <topology evidence="6">Multi-pass membrane protein</topology>
    </subcellularLocation>
    <subcellularLocation>
        <location evidence="1">Membrane</location>
        <topology evidence="1">Multi-pass membrane protein</topology>
    </subcellularLocation>
</comment>
<feature type="transmembrane region" description="Helical" evidence="6">
    <location>
        <begin position="199"/>
        <end position="219"/>
    </location>
</feature>
<dbReference type="PANTHER" id="PTHR12822:SF2">
    <property type="entry name" value="PROTEIN YIPF"/>
    <property type="match status" value="1"/>
</dbReference>
<feature type="region of interest" description="Disordered" evidence="7">
    <location>
        <begin position="40"/>
        <end position="66"/>
    </location>
</feature>
<keyword evidence="4 6" id="KW-1133">Transmembrane helix</keyword>
<keyword evidence="5 6" id="KW-0472">Membrane</keyword>
<evidence type="ECO:0000256" key="3">
    <source>
        <dbReference type="ARBA" id="ARBA00022692"/>
    </source>
</evidence>
<evidence type="ECO:0000313" key="10">
    <source>
        <dbReference type="Proteomes" id="UP001353858"/>
    </source>
</evidence>
<dbReference type="Proteomes" id="UP001353858">
    <property type="component" value="Unassembled WGS sequence"/>
</dbReference>
<evidence type="ECO:0000313" key="9">
    <source>
        <dbReference type="EMBL" id="KAK4887854.1"/>
    </source>
</evidence>
<organism evidence="9 10">
    <name type="scientific">Aquatica leii</name>
    <dbReference type="NCBI Taxonomy" id="1421715"/>
    <lineage>
        <taxon>Eukaryota</taxon>
        <taxon>Metazoa</taxon>
        <taxon>Ecdysozoa</taxon>
        <taxon>Arthropoda</taxon>
        <taxon>Hexapoda</taxon>
        <taxon>Insecta</taxon>
        <taxon>Pterygota</taxon>
        <taxon>Neoptera</taxon>
        <taxon>Endopterygota</taxon>
        <taxon>Coleoptera</taxon>
        <taxon>Polyphaga</taxon>
        <taxon>Elateriformia</taxon>
        <taxon>Elateroidea</taxon>
        <taxon>Lampyridae</taxon>
        <taxon>Luciolinae</taxon>
        <taxon>Aquatica</taxon>
    </lineage>
</organism>
<gene>
    <name evidence="9" type="ORF">RN001_004125</name>
</gene>
<feature type="domain" description="Yip1" evidence="8">
    <location>
        <begin position="108"/>
        <end position="273"/>
    </location>
</feature>
<evidence type="ECO:0000256" key="5">
    <source>
        <dbReference type="ARBA" id="ARBA00023136"/>
    </source>
</evidence>
<dbReference type="GO" id="GO:0016192">
    <property type="term" value="P:vesicle-mediated transport"/>
    <property type="evidence" value="ECO:0007669"/>
    <property type="project" value="InterPro"/>
</dbReference>
<feature type="transmembrane region" description="Helical" evidence="6">
    <location>
        <begin position="156"/>
        <end position="178"/>
    </location>
</feature>
<dbReference type="GO" id="GO:0031267">
    <property type="term" value="F:small GTPase binding"/>
    <property type="evidence" value="ECO:0007669"/>
    <property type="project" value="InterPro"/>
</dbReference>
<comment type="similarity">
    <text evidence="2 6">Belongs to the YIP1 family.</text>
</comment>
<feature type="transmembrane region" description="Helical" evidence="6">
    <location>
        <begin position="116"/>
        <end position="136"/>
    </location>
</feature>
<sequence length="312" mass="35387">MTGMQEVPTDELLSFQDFPPIQHTNNFGSNTTASIQITEDNLKNDSPRTSESFQNNERTDPLEENQETSSKSFWTLKYYQHFFDVDTVEVLERLLASITPRRNSVMNNKIKLKPDLYGPFWISMTLIFTIAISGNIANYLQHANAEYHWKYDFHLVSYASTAILLYISVIPLLVWAAFKWSTDSSELENLVEETISTPLELICVYGYSLFIYIPVSILWTIQISWLQWSLVLIAALLSGSVLIITLYPALQLSKHKIILMAGIVGCHVLLAVGFMLFFFHSPDSSIVDVPQPPMQNPTVPSVLVQNVTKVKA</sequence>
<dbReference type="InterPro" id="IPR039765">
    <property type="entry name" value="Yip5/YIPF1/YIPF2"/>
</dbReference>
<evidence type="ECO:0000256" key="1">
    <source>
        <dbReference type="ARBA" id="ARBA00004141"/>
    </source>
</evidence>
<reference evidence="10" key="1">
    <citation type="submission" date="2023-01" db="EMBL/GenBank/DDBJ databases">
        <title>Key to firefly adult light organ development and bioluminescence: homeobox transcription factors regulate luciferase expression and transportation to peroxisome.</title>
        <authorList>
            <person name="Fu X."/>
        </authorList>
    </citation>
    <scope>NUCLEOTIDE SEQUENCE [LARGE SCALE GENOMIC DNA]</scope>
</reference>
<evidence type="ECO:0000256" key="2">
    <source>
        <dbReference type="ARBA" id="ARBA00010596"/>
    </source>
</evidence>
<feature type="transmembrane region" description="Helical" evidence="6">
    <location>
        <begin position="257"/>
        <end position="279"/>
    </location>
</feature>
<name>A0AAN7Q723_9COLE</name>
<protein>
    <recommendedName>
        <fullName evidence="6">Protein YIPF</fullName>
    </recommendedName>
</protein>
<dbReference type="GO" id="GO:0000139">
    <property type="term" value="C:Golgi membrane"/>
    <property type="evidence" value="ECO:0007669"/>
    <property type="project" value="UniProtKB-SubCell"/>
</dbReference>
<evidence type="ECO:0000256" key="4">
    <source>
        <dbReference type="ARBA" id="ARBA00022989"/>
    </source>
</evidence>
<feature type="transmembrane region" description="Helical" evidence="6">
    <location>
        <begin position="225"/>
        <end position="250"/>
    </location>
</feature>
<comment type="caution">
    <text evidence="9">The sequence shown here is derived from an EMBL/GenBank/DDBJ whole genome shotgun (WGS) entry which is preliminary data.</text>
</comment>
<dbReference type="EMBL" id="JARPUR010000001">
    <property type="protein sequence ID" value="KAK4887854.1"/>
    <property type="molecule type" value="Genomic_DNA"/>
</dbReference>
<keyword evidence="3 6" id="KW-0812">Transmembrane</keyword>
<dbReference type="Pfam" id="PF04893">
    <property type="entry name" value="Yip1"/>
    <property type="match status" value="1"/>
</dbReference>
<evidence type="ECO:0000259" key="8">
    <source>
        <dbReference type="Pfam" id="PF04893"/>
    </source>
</evidence>